<organism evidence="1 2">
    <name type="scientific">Embleya hyalina</name>
    <dbReference type="NCBI Taxonomy" id="516124"/>
    <lineage>
        <taxon>Bacteria</taxon>
        <taxon>Bacillati</taxon>
        <taxon>Actinomycetota</taxon>
        <taxon>Actinomycetes</taxon>
        <taxon>Kitasatosporales</taxon>
        <taxon>Streptomycetaceae</taxon>
        <taxon>Embleya</taxon>
    </lineage>
</organism>
<dbReference type="OrthoDB" id="444138at2"/>
<name>A0A401Z2Y8_9ACTN</name>
<reference evidence="1 2" key="1">
    <citation type="submission" date="2018-12" db="EMBL/GenBank/DDBJ databases">
        <title>Draft genome sequence of Embleya hyalina NBRC 13850T.</title>
        <authorList>
            <person name="Komaki H."/>
            <person name="Hosoyama A."/>
            <person name="Kimura A."/>
            <person name="Ichikawa N."/>
            <person name="Tamura T."/>
        </authorList>
    </citation>
    <scope>NUCLEOTIDE SEQUENCE [LARGE SCALE GENOMIC DNA]</scope>
    <source>
        <strain evidence="1 2">NBRC 13850</strain>
    </source>
</reference>
<sequence>MVDRRDLVACEDVVMFVNAAVTSTGQREFRDDAIAQRLSVEFLHEYILGNYRELYAASLALDINDFNAALIVRNLLVSSRDLTPEVRRREGELIARRLELMAPQRVWRLFRELARRGVNNRRTRAIMRDWTAQRRDPVLDAVKYRTGVKATMRHAHLEVPAETGTFLFSSPRKVSAFGTPLFETWRQAHYAQRALYDLPYSVAEGLASMHGIKRATFLEKIAPQLTRLERLRLQDAAERAGVAAVRADLTGMPLTRLASYVLSLSQAERAARHDELRHAMTVSARRVAGPAAGSWGRVVAVLDDSFSSFGSTAKRQRPLAVALACRFLLKALAGEFTGLWTSGTHDPLLVRPSGPTPLGERLIDALELAPDRLIVVSDGWDNSPPGLAAEVLRVWRERLDPTGATAVVHLNPVYDAEGFDVKRLSASVPTVGVRDAEDVPALVELARFAEGRAGFAELRRYLADRQDRFRSRRAAA</sequence>
<evidence type="ECO:0000313" key="2">
    <source>
        <dbReference type="Proteomes" id="UP000286931"/>
    </source>
</evidence>
<comment type="caution">
    <text evidence="1">The sequence shown here is derived from an EMBL/GenBank/DDBJ whole genome shotgun (WGS) entry which is preliminary data.</text>
</comment>
<gene>
    <name evidence="1" type="ORF">EHYA_08987</name>
</gene>
<dbReference type="Proteomes" id="UP000286931">
    <property type="component" value="Unassembled WGS sequence"/>
</dbReference>
<evidence type="ECO:0008006" key="3">
    <source>
        <dbReference type="Google" id="ProtNLM"/>
    </source>
</evidence>
<accession>A0A401Z2Y8</accession>
<dbReference type="AlphaFoldDB" id="A0A401Z2Y8"/>
<protein>
    <recommendedName>
        <fullName evidence="3">VWA domain-containing protein</fullName>
    </recommendedName>
</protein>
<evidence type="ECO:0000313" key="1">
    <source>
        <dbReference type="EMBL" id="GCE01224.1"/>
    </source>
</evidence>
<dbReference type="RefSeq" id="WP_126642878.1">
    <property type="nucleotide sequence ID" value="NZ_BIFH01000047.1"/>
</dbReference>
<proteinExistence type="predicted"/>
<keyword evidence="2" id="KW-1185">Reference proteome</keyword>
<dbReference type="EMBL" id="BIFH01000047">
    <property type="protein sequence ID" value="GCE01224.1"/>
    <property type="molecule type" value="Genomic_DNA"/>
</dbReference>